<dbReference type="AlphaFoldDB" id="A0A158DY85"/>
<proteinExistence type="predicted"/>
<protein>
    <submittedName>
        <fullName evidence="1">Uncharacterized protein</fullName>
    </submittedName>
</protein>
<evidence type="ECO:0000313" key="2">
    <source>
        <dbReference type="Proteomes" id="UP000071859"/>
    </source>
</evidence>
<organism evidence="1 2">
    <name type="scientific">Caballeronia calidae</name>
    <dbReference type="NCBI Taxonomy" id="1777139"/>
    <lineage>
        <taxon>Bacteria</taxon>
        <taxon>Pseudomonadati</taxon>
        <taxon>Pseudomonadota</taxon>
        <taxon>Betaproteobacteria</taxon>
        <taxon>Burkholderiales</taxon>
        <taxon>Burkholderiaceae</taxon>
        <taxon>Caballeronia</taxon>
    </lineage>
</organism>
<dbReference type="EMBL" id="FCOX02000039">
    <property type="protein sequence ID" value="SAK99572.1"/>
    <property type="molecule type" value="Genomic_DNA"/>
</dbReference>
<sequence>MAAPNGILSISPPYTPGTDDFTHELVAHDIAEFHAGHEAVEEMQVRAAYRARRDLDDRVARMFDHRVRHGFMANVLLALPYERFHDLHPWNVSGHA</sequence>
<reference evidence="1" key="1">
    <citation type="submission" date="2016-01" db="EMBL/GenBank/DDBJ databases">
        <authorList>
            <person name="Peeters C."/>
        </authorList>
    </citation>
    <scope>NUCLEOTIDE SEQUENCE</scope>
    <source>
        <strain evidence="1">LMG 29321</strain>
    </source>
</reference>
<dbReference type="Proteomes" id="UP000071859">
    <property type="component" value="Unassembled WGS sequence"/>
</dbReference>
<gene>
    <name evidence="1" type="ORF">AWB78_05804</name>
</gene>
<evidence type="ECO:0000313" key="1">
    <source>
        <dbReference type="EMBL" id="SAK99572.1"/>
    </source>
</evidence>
<accession>A0A158DY85</accession>
<name>A0A158DY85_9BURK</name>
<comment type="caution">
    <text evidence="1">The sequence shown here is derived from an EMBL/GenBank/DDBJ whole genome shotgun (WGS) entry which is preliminary data.</text>
</comment>
<keyword evidence="2" id="KW-1185">Reference proteome</keyword>